<dbReference type="InterPro" id="IPR002616">
    <property type="entry name" value="tRNA_ribo_trans-like"/>
</dbReference>
<dbReference type="Gene3D" id="3.20.20.105">
    <property type="entry name" value="Queuine tRNA-ribosyltransferase-like"/>
    <property type="match status" value="1"/>
</dbReference>
<reference evidence="2 3" key="1">
    <citation type="submission" date="2016-11" db="EMBL/GenBank/DDBJ databases">
        <title>The macronuclear genome of Stentor coeruleus: a giant cell with tiny introns.</title>
        <authorList>
            <person name="Slabodnick M."/>
            <person name="Ruby J.G."/>
            <person name="Reiff S.B."/>
            <person name="Swart E.C."/>
            <person name="Gosai S."/>
            <person name="Prabakaran S."/>
            <person name="Witkowska E."/>
            <person name="Larue G.E."/>
            <person name="Fisher S."/>
            <person name="Freeman R.M."/>
            <person name="Gunawardena J."/>
            <person name="Chu W."/>
            <person name="Stover N.A."/>
            <person name="Gregory B.D."/>
            <person name="Nowacki M."/>
            <person name="Derisi J."/>
            <person name="Roy S.W."/>
            <person name="Marshall W.F."/>
            <person name="Sood P."/>
        </authorList>
    </citation>
    <scope>NUCLEOTIDE SEQUENCE [LARGE SCALE GENOMIC DNA]</scope>
    <source>
        <strain evidence="2">WM001</strain>
    </source>
</reference>
<name>A0A1R2CKS4_9CILI</name>
<dbReference type="AlphaFoldDB" id="A0A1R2CKS4"/>
<feature type="domain" description="tRNA-guanine(15) transglycosylase-like" evidence="1">
    <location>
        <begin position="82"/>
        <end position="343"/>
    </location>
</feature>
<gene>
    <name evidence="2" type="ORF">SteCoe_8269</name>
</gene>
<dbReference type="SUPFAM" id="SSF51713">
    <property type="entry name" value="tRNA-guanine transglycosylase"/>
    <property type="match status" value="1"/>
</dbReference>
<sequence length="351" mass="39721">MEIVYYTGRGLPPYLSQHNLSSLQLCLGHFYESRNLFKSISLQEYTGNTHSNIFLMIKDTMSKGNPIQGGVKHSEITVSIPKNTKITIQEYMSFAQDTKTQYVLSFAEEAVIQSGYKRAQRSAKNAVLALDECLNYPISGKLLGNVQGGDDIEARVLCLKEMIKRNIDGVWFGGFYADDHGVANRDIVEAVSEYLIDYKKIIGLSGPGRPLDIVFAASKGFTHFETFWPFKLAGEGKALSINFENYSLEEDNIIDREYQEVTIDLNNTDFRFQKGPLVPGCKCMTCTHHHAGYIYHLLTVQEMTAHTLLAIHNIEIFENLKKFISDLKDQNKLDQAFSTFVRNFCTSPAEY</sequence>
<proteinExistence type="predicted"/>
<dbReference type="EMBL" id="MPUH01000123">
    <property type="protein sequence ID" value="OMJ89566.1"/>
    <property type="molecule type" value="Genomic_DNA"/>
</dbReference>
<keyword evidence="3" id="KW-1185">Reference proteome</keyword>
<protein>
    <recommendedName>
        <fullName evidence="1">tRNA-guanine(15) transglycosylase-like domain-containing protein</fullName>
    </recommendedName>
</protein>
<dbReference type="PANTHER" id="PTHR46064:SF1">
    <property type="entry name" value="QUEUINE TRNA-RIBOSYLTRANSFERASE ACCESSORY SUBUNIT 2"/>
    <property type="match status" value="1"/>
</dbReference>
<organism evidence="2 3">
    <name type="scientific">Stentor coeruleus</name>
    <dbReference type="NCBI Taxonomy" id="5963"/>
    <lineage>
        <taxon>Eukaryota</taxon>
        <taxon>Sar</taxon>
        <taxon>Alveolata</taxon>
        <taxon>Ciliophora</taxon>
        <taxon>Postciliodesmatophora</taxon>
        <taxon>Heterotrichea</taxon>
        <taxon>Heterotrichida</taxon>
        <taxon>Stentoridae</taxon>
        <taxon>Stentor</taxon>
    </lineage>
</organism>
<dbReference type="Proteomes" id="UP000187209">
    <property type="component" value="Unassembled WGS sequence"/>
</dbReference>
<dbReference type="InterPro" id="IPR036511">
    <property type="entry name" value="TGT-like_sf"/>
</dbReference>
<dbReference type="NCBIfam" id="TIGR00449">
    <property type="entry name" value="tgt_general"/>
    <property type="match status" value="1"/>
</dbReference>
<comment type="caution">
    <text evidence="2">The sequence shown here is derived from an EMBL/GenBank/DDBJ whole genome shotgun (WGS) entry which is preliminary data.</text>
</comment>
<evidence type="ECO:0000313" key="3">
    <source>
        <dbReference type="Proteomes" id="UP000187209"/>
    </source>
</evidence>
<evidence type="ECO:0000313" key="2">
    <source>
        <dbReference type="EMBL" id="OMJ89566.1"/>
    </source>
</evidence>
<dbReference type="Pfam" id="PF01702">
    <property type="entry name" value="TGT"/>
    <property type="match status" value="1"/>
</dbReference>
<evidence type="ECO:0000259" key="1">
    <source>
        <dbReference type="Pfam" id="PF01702"/>
    </source>
</evidence>
<dbReference type="PANTHER" id="PTHR46064">
    <property type="entry name" value="QUEUINE TRNA-RIBOSYLTRANSFERASE ACCESSORY SUBUNIT 2"/>
    <property type="match status" value="1"/>
</dbReference>
<dbReference type="InterPro" id="IPR050852">
    <property type="entry name" value="Queuine_tRNA-ribosyltrfase"/>
</dbReference>
<accession>A0A1R2CKS4</accession>
<dbReference type="OrthoDB" id="296240at2759"/>
<dbReference type="GO" id="GO:0006400">
    <property type="term" value="P:tRNA modification"/>
    <property type="evidence" value="ECO:0007669"/>
    <property type="project" value="InterPro"/>
</dbReference>